<evidence type="ECO:0000256" key="1">
    <source>
        <dbReference type="SAM" id="MobiDB-lite"/>
    </source>
</evidence>
<feature type="compositionally biased region" description="Low complexity" evidence="1">
    <location>
        <begin position="74"/>
        <end position="87"/>
    </location>
</feature>
<evidence type="ECO:0000313" key="2">
    <source>
        <dbReference type="EMBL" id="ODQ84700.1"/>
    </source>
</evidence>
<proteinExistence type="predicted"/>
<feature type="non-terminal residue" evidence="2">
    <location>
        <position position="1"/>
    </location>
</feature>
<name>A0A1E3R436_9MYCO</name>
<accession>A0A1E3R436</accession>
<evidence type="ECO:0008006" key="4">
    <source>
        <dbReference type="Google" id="ProtNLM"/>
    </source>
</evidence>
<dbReference type="Proteomes" id="UP000094243">
    <property type="component" value="Unassembled WGS sequence"/>
</dbReference>
<comment type="caution">
    <text evidence="2">The sequence shown here is derived from an EMBL/GenBank/DDBJ whole genome shotgun (WGS) entry which is preliminary data.</text>
</comment>
<organism evidence="2 3">
    <name type="scientific">Mycolicibacterium holsaticum</name>
    <dbReference type="NCBI Taxonomy" id="152142"/>
    <lineage>
        <taxon>Bacteria</taxon>
        <taxon>Bacillati</taxon>
        <taxon>Actinomycetota</taxon>
        <taxon>Actinomycetes</taxon>
        <taxon>Mycobacteriales</taxon>
        <taxon>Mycobacteriaceae</taxon>
        <taxon>Mycolicibacterium</taxon>
    </lineage>
</organism>
<keyword evidence="3" id="KW-1185">Reference proteome</keyword>
<dbReference type="EMBL" id="MIGZ01000249">
    <property type="protein sequence ID" value="ODQ84700.1"/>
    <property type="molecule type" value="Genomic_DNA"/>
</dbReference>
<sequence length="471" mass="47834">TGGASARADEPGGDGGTGGAGGGAGNGGDGVAPGDGGNGGDGGDGGDGGVTEGDGGFGGAFGAGGLGGEGTDGSTGADGDSGATGANGSRGASVVTAALASAPRLPSLQSLLTNIGRQLSYIFFNRAPSVSPDIGAQTGDDKQITVDLNANGNNGFGVTYTIKEGPRYGTLEPGDTPGSYIYTANEALIRPGITDHFIITIDNGASARLPGFAGAIQGMFHGLAVRIGAAKPDTIDQVITVEVRGNGQYGDYEDAKQYWVSQSYYNCVLQASAAAVGQATQSTPPTEEYMVMLAKTTDSVATPGQKMYLHENIEEGVAGQDAAVLMEKYFDVTATYKRYGTYDDNGQRITAATVEEGQEAFRELQAALAEGKAVVVAYPVAVVWTAVTDFVPGPKDKYTEADHAAVVTQVDMKRGIVYVNDSSMTNKGKNVGQGKALPIGVFMSGWQAADYEMTIVAAKTPDAAAPGVRVA</sequence>
<gene>
    <name evidence="2" type="ORF">BHQ17_26260</name>
</gene>
<protein>
    <recommendedName>
        <fullName evidence="4">Peptidase C39-like domain-containing protein</fullName>
    </recommendedName>
</protein>
<feature type="compositionally biased region" description="Gly residues" evidence="1">
    <location>
        <begin position="13"/>
        <end position="73"/>
    </location>
</feature>
<feature type="region of interest" description="Disordered" evidence="1">
    <location>
        <begin position="1"/>
        <end position="89"/>
    </location>
</feature>
<dbReference type="AlphaFoldDB" id="A0A1E3R436"/>
<reference evidence="3" key="1">
    <citation type="submission" date="2016-09" db="EMBL/GenBank/DDBJ databases">
        <authorList>
            <person name="Greninger A.L."/>
            <person name="Jerome K.R."/>
            <person name="Mcnair B."/>
            <person name="Wallis C."/>
            <person name="Fang F."/>
        </authorList>
    </citation>
    <scope>NUCLEOTIDE SEQUENCE [LARGE SCALE GENOMIC DNA]</scope>
    <source>
        <strain evidence="3">M7</strain>
    </source>
</reference>
<evidence type="ECO:0000313" key="3">
    <source>
        <dbReference type="Proteomes" id="UP000094243"/>
    </source>
</evidence>